<dbReference type="Pfam" id="PF06580">
    <property type="entry name" value="His_kinase"/>
    <property type="match status" value="1"/>
</dbReference>
<comment type="catalytic activity">
    <reaction evidence="1">
        <text>ATP + protein L-histidine = ADP + protein N-phospho-L-histidine.</text>
        <dbReference type="EC" id="2.7.13.3"/>
    </reaction>
</comment>
<protein>
    <recommendedName>
        <fullName evidence="3">histidine kinase</fullName>
        <ecNumber evidence="3">2.7.13.3</ecNumber>
    </recommendedName>
</protein>
<dbReference type="GO" id="GO:0000155">
    <property type="term" value="F:phosphorelay sensor kinase activity"/>
    <property type="evidence" value="ECO:0007669"/>
    <property type="project" value="InterPro"/>
</dbReference>
<dbReference type="CDD" id="cd06225">
    <property type="entry name" value="HAMP"/>
    <property type="match status" value="1"/>
</dbReference>
<organism evidence="16 17">
    <name type="scientific">Paenibacillus catalpae</name>
    <dbReference type="NCBI Taxonomy" id="1045775"/>
    <lineage>
        <taxon>Bacteria</taxon>
        <taxon>Bacillati</taxon>
        <taxon>Bacillota</taxon>
        <taxon>Bacilli</taxon>
        <taxon>Bacillales</taxon>
        <taxon>Paenibacillaceae</taxon>
        <taxon>Paenibacillus</taxon>
    </lineage>
</organism>
<evidence type="ECO:0000313" key="16">
    <source>
        <dbReference type="EMBL" id="SFD50366.1"/>
    </source>
</evidence>
<feature type="region of interest" description="Disordered" evidence="12">
    <location>
        <begin position="1"/>
        <end position="23"/>
    </location>
</feature>
<evidence type="ECO:0000256" key="8">
    <source>
        <dbReference type="ARBA" id="ARBA00022777"/>
    </source>
</evidence>
<feature type="domain" description="Histidine kinase" evidence="14">
    <location>
        <begin position="492"/>
        <end position="593"/>
    </location>
</feature>
<dbReference type="InterPro" id="IPR003660">
    <property type="entry name" value="HAMP_dom"/>
</dbReference>
<proteinExistence type="predicted"/>
<dbReference type="STRING" id="1045775.SAMN05216378_0228"/>
<evidence type="ECO:0000256" key="7">
    <source>
        <dbReference type="ARBA" id="ARBA00022741"/>
    </source>
</evidence>
<keyword evidence="13" id="KW-0812">Transmembrane</keyword>
<keyword evidence="8 16" id="KW-0418">Kinase</keyword>
<dbReference type="EC" id="2.7.13.3" evidence="3"/>
<reference evidence="17" key="1">
    <citation type="submission" date="2016-10" db="EMBL/GenBank/DDBJ databases">
        <authorList>
            <person name="Varghese N."/>
            <person name="Submissions S."/>
        </authorList>
    </citation>
    <scope>NUCLEOTIDE SEQUENCE [LARGE SCALE GENOMIC DNA]</scope>
    <source>
        <strain evidence="17">CGMCC 1.10784</strain>
    </source>
</reference>
<dbReference type="Gene3D" id="6.10.340.10">
    <property type="match status" value="1"/>
</dbReference>
<dbReference type="PROSITE" id="PS50885">
    <property type="entry name" value="HAMP"/>
    <property type="match status" value="1"/>
</dbReference>
<keyword evidence="17" id="KW-1185">Reference proteome</keyword>
<feature type="domain" description="HAMP" evidence="15">
    <location>
        <begin position="329"/>
        <end position="381"/>
    </location>
</feature>
<dbReference type="PROSITE" id="PS50109">
    <property type="entry name" value="HIS_KIN"/>
    <property type="match status" value="1"/>
</dbReference>
<keyword evidence="5" id="KW-0597">Phosphoprotein</keyword>
<evidence type="ECO:0000259" key="15">
    <source>
        <dbReference type="PROSITE" id="PS50885"/>
    </source>
</evidence>
<dbReference type="Gene3D" id="3.30.565.10">
    <property type="entry name" value="Histidine kinase-like ATPase, C-terminal domain"/>
    <property type="match status" value="1"/>
</dbReference>
<keyword evidence="6" id="KW-0808">Transferase</keyword>
<dbReference type="AlphaFoldDB" id="A0A1I1SVF3"/>
<gene>
    <name evidence="16" type="ORF">SAMN05216378_0228</name>
</gene>
<evidence type="ECO:0000256" key="4">
    <source>
        <dbReference type="ARBA" id="ARBA00022475"/>
    </source>
</evidence>
<dbReference type="InterPro" id="IPR036890">
    <property type="entry name" value="HATPase_C_sf"/>
</dbReference>
<keyword evidence="7" id="KW-0547">Nucleotide-binding</keyword>
<dbReference type="InterPro" id="IPR050640">
    <property type="entry name" value="Bact_2-comp_sensor_kinase"/>
</dbReference>
<sequence length="601" mass="68703">MMVGLAKPLSSVHSESAKQDHAQRGRAEMPLLANWFNSMKLRHKLFFSYMAVILIPLTILGIYSYQQSKKLQLEQAHIVLQDNLRKIDDNLSYKLQRFNSAIELISYNPNFSQIFNKEYNSYYEMYMDLKETVDPLINTTTSLNKDIERIVIFTENNLTQRMNSIMPIASLEHEEWYKEAMQTIDTHWYARDGKVFGVRRIFGDVNYEKKNLVYVELVPSFLPGSLDLSDIKQAIAVITDPQGKVVYTTEQDSGTGFAAGKLAEMQHQEGGIPGYIWLQRQLRESNWTLSLLVPVETLTVSPWKIIRATLIIEGISVAVLLLIIGLFTRGFVRRIQRLNHKMRLVEEGTLTINLKVHASDEIGELESRFGKMLASINLLIEEGYQNKITQREAELRALQAQINPHFLYNSLSVINWKAIDAGADEISRVAGFLSTFYRTTLNQGKDHILVKDEFLNTKSYLEMQLIMHDYNFDVTYDIDEEIVEQQIIKLILQPIVENAIEHGIDQKRTGRGALRISGKLGEDNKTLVFTIEDNGPGIQPGMAEMLLTKQSRGYGLRNVHERIKVQYGSQYGITIASEPGFWTRVSITIPKDSEKQDGVLK</sequence>
<feature type="transmembrane region" description="Helical" evidence="13">
    <location>
        <begin position="45"/>
        <end position="65"/>
    </location>
</feature>
<keyword evidence="4" id="KW-1003">Cell membrane</keyword>
<keyword evidence="13" id="KW-1133">Transmembrane helix</keyword>
<dbReference type="SMART" id="SM00387">
    <property type="entry name" value="HATPase_c"/>
    <property type="match status" value="1"/>
</dbReference>
<dbReference type="SUPFAM" id="SSF55874">
    <property type="entry name" value="ATPase domain of HSP90 chaperone/DNA topoisomerase II/histidine kinase"/>
    <property type="match status" value="1"/>
</dbReference>
<accession>A0A1I1SVF3</accession>
<dbReference type="EMBL" id="FOMT01000001">
    <property type="protein sequence ID" value="SFD50366.1"/>
    <property type="molecule type" value="Genomic_DNA"/>
</dbReference>
<dbReference type="Pfam" id="PF00672">
    <property type="entry name" value="HAMP"/>
    <property type="match status" value="1"/>
</dbReference>
<dbReference type="Proteomes" id="UP000198855">
    <property type="component" value="Unassembled WGS sequence"/>
</dbReference>
<keyword evidence="9" id="KW-0067">ATP-binding</keyword>
<comment type="subcellular location">
    <subcellularLocation>
        <location evidence="2">Cell membrane</location>
        <topology evidence="2">Multi-pass membrane protein</topology>
    </subcellularLocation>
</comment>
<dbReference type="PANTHER" id="PTHR34220:SF7">
    <property type="entry name" value="SENSOR HISTIDINE KINASE YPDA"/>
    <property type="match status" value="1"/>
</dbReference>
<keyword evidence="11 13" id="KW-0472">Membrane</keyword>
<dbReference type="GO" id="GO:0005524">
    <property type="term" value="F:ATP binding"/>
    <property type="evidence" value="ECO:0007669"/>
    <property type="project" value="UniProtKB-KW"/>
</dbReference>
<feature type="transmembrane region" description="Helical" evidence="13">
    <location>
        <begin position="310"/>
        <end position="332"/>
    </location>
</feature>
<evidence type="ECO:0000313" key="17">
    <source>
        <dbReference type="Proteomes" id="UP000198855"/>
    </source>
</evidence>
<dbReference type="SMART" id="SM00304">
    <property type="entry name" value="HAMP"/>
    <property type="match status" value="1"/>
</dbReference>
<keyword evidence="10" id="KW-0902">Two-component regulatory system</keyword>
<dbReference type="InterPro" id="IPR010559">
    <property type="entry name" value="Sig_transdc_His_kin_internal"/>
</dbReference>
<dbReference type="RefSeq" id="WP_245772923.1">
    <property type="nucleotide sequence ID" value="NZ_FOMT01000001.1"/>
</dbReference>
<dbReference type="PANTHER" id="PTHR34220">
    <property type="entry name" value="SENSOR HISTIDINE KINASE YPDA"/>
    <property type="match status" value="1"/>
</dbReference>
<dbReference type="InterPro" id="IPR005467">
    <property type="entry name" value="His_kinase_dom"/>
</dbReference>
<dbReference type="SUPFAM" id="SSF158472">
    <property type="entry name" value="HAMP domain-like"/>
    <property type="match status" value="1"/>
</dbReference>
<evidence type="ECO:0000256" key="6">
    <source>
        <dbReference type="ARBA" id="ARBA00022679"/>
    </source>
</evidence>
<dbReference type="Pfam" id="PF02518">
    <property type="entry name" value="HATPase_c"/>
    <property type="match status" value="1"/>
</dbReference>
<evidence type="ECO:0000256" key="1">
    <source>
        <dbReference type="ARBA" id="ARBA00000085"/>
    </source>
</evidence>
<evidence type="ECO:0000256" key="2">
    <source>
        <dbReference type="ARBA" id="ARBA00004651"/>
    </source>
</evidence>
<evidence type="ECO:0000256" key="5">
    <source>
        <dbReference type="ARBA" id="ARBA00022553"/>
    </source>
</evidence>
<evidence type="ECO:0000256" key="9">
    <source>
        <dbReference type="ARBA" id="ARBA00022840"/>
    </source>
</evidence>
<evidence type="ECO:0000259" key="14">
    <source>
        <dbReference type="PROSITE" id="PS50109"/>
    </source>
</evidence>
<evidence type="ECO:0000256" key="12">
    <source>
        <dbReference type="SAM" id="MobiDB-lite"/>
    </source>
</evidence>
<dbReference type="GO" id="GO:0005886">
    <property type="term" value="C:plasma membrane"/>
    <property type="evidence" value="ECO:0007669"/>
    <property type="project" value="UniProtKB-SubCell"/>
</dbReference>
<evidence type="ECO:0000256" key="13">
    <source>
        <dbReference type="SAM" id="Phobius"/>
    </source>
</evidence>
<evidence type="ECO:0000256" key="3">
    <source>
        <dbReference type="ARBA" id="ARBA00012438"/>
    </source>
</evidence>
<dbReference type="InterPro" id="IPR003594">
    <property type="entry name" value="HATPase_dom"/>
</dbReference>
<evidence type="ECO:0000256" key="11">
    <source>
        <dbReference type="ARBA" id="ARBA00023136"/>
    </source>
</evidence>
<evidence type="ECO:0000256" key="10">
    <source>
        <dbReference type="ARBA" id="ARBA00023012"/>
    </source>
</evidence>
<name>A0A1I1SVF3_9BACL</name>